<comment type="caution">
    <text evidence="7">The sequence shown here is derived from an EMBL/GenBank/DDBJ whole genome shotgun (WGS) entry which is preliminary data.</text>
</comment>
<proteinExistence type="inferred from homology"/>
<name>A0AA41X2J3_9ALTE</name>
<evidence type="ECO:0000256" key="4">
    <source>
        <dbReference type="ARBA" id="ARBA00022694"/>
    </source>
</evidence>
<accession>A0AA41X2J3</accession>
<evidence type="ECO:0000256" key="3">
    <source>
        <dbReference type="ARBA" id="ARBA00022691"/>
    </source>
</evidence>
<dbReference type="AlphaFoldDB" id="A0AA41X2J3"/>
<sequence>MSLTKRVVCHKCLYPSSTCLCDYVEPFSTPVNIVVLQDPSESKHAKNTVRLLKLCLRNIVVHITDGSFTPLSALNKNNTLVLYPSSTALSMEALIEQSSLSETKAKCAIDLATIKNVVILDGSWSKTHKIWSTQTWLHEIPQITFAELPESQYRIRKANRKNSLSSLEACAHVLDKLYKVNVTPLYNLLNALQDRWEAHKVFSSTNNS</sequence>
<dbReference type="EMBL" id="JANATA010000010">
    <property type="protein sequence ID" value="MCP3428702.1"/>
    <property type="molecule type" value="Genomic_DNA"/>
</dbReference>
<dbReference type="GO" id="GO:0016432">
    <property type="term" value="F:tRNA-uridine aminocarboxypropyltransferase activity"/>
    <property type="evidence" value="ECO:0007669"/>
    <property type="project" value="UniProtKB-EC"/>
</dbReference>
<dbReference type="InterPro" id="IPR005636">
    <property type="entry name" value="DTW"/>
</dbReference>
<protein>
    <recommendedName>
        <fullName evidence="1">tRNA-uridine aminocarboxypropyltransferase</fullName>
        <ecNumber evidence="1">2.5.1.25</ecNumber>
    </recommendedName>
</protein>
<evidence type="ECO:0000259" key="6">
    <source>
        <dbReference type="SMART" id="SM01144"/>
    </source>
</evidence>
<dbReference type="RefSeq" id="WP_254100234.1">
    <property type="nucleotide sequence ID" value="NZ_JANATA010000010.1"/>
</dbReference>
<dbReference type="PANTHER" id="PTHR21392">
    <property type="entry name" value="TRNA-URIDINE AMINOCARBOXYPROPYLTRANSFERASE 2"/>
    <property type="match status" value="1"/>
</dbReference>
<dbReference type="GO" id="GO:0008033">
    <property type="term" value="P:tRNA processing"/>
    <property type="evidence" value="ECO:0007669"/>
    <property type="project" value="UniProtKB-KW"/>
</dbReference>
<comment type="similarity">
    <text evidence="5">Belongs to the TDD superfamily. DTWD2 family.</text>
</comment>
<keyword evidence="4" id="KW-0819">tRNA processing</keyword>
<evidence type="ECO:0000256" key="1">
    <source>
        <dbReference type="ARBA" id="ARBA00012386"/>
    </source>
</evidence>
<dbReference type="InterPro" id="IPR039262">
    <property type="entry name" value="DTWD2/TAPT"/>
</dbReference>
<evidence type="ECO:0000256" key="5">
    <source>
        <dbReference type="ARBA" id="ARBA00034489"/>
    </source>
</evidence>
<evidence type="ECO:0000313" key="7">
    <source>
        <dbReference type="EMBL" id="MCP3428702.1"/>
    </source>
</evidence>
<evidence type="ECO:0000313" key="8">
    <source>
        <dbReference type="Proteomes" id="UP001165413"/>
    </source>
</evidence>
<organism evidence="7 8">
    <name type="scientific">Opacimonas viscosa</name>
    <dbReference type="NCBI Taxonomy" id="2961944"/>
    <lineage>
        <taxon>Bacteria</taxon>
        <taxon>Pseudomonadati</taxon>
        <taxon>Pseudomonadota</taxon>
        <taxon>Gammaproteobacteria</taxon>
        <taxon>Alteromonadales</taxon>
        <taxon>Alteromonadaceae</taxon>
        <taxon>Opacimonas</taxon>
    </lineage>
</organism>
<evidence type="ECO:0000256" key="2">
    <source>
        <dbReference type="ARBA" id="ARBA00022679"/>
    </source>
</evidence>
<dbReference type="Proteomes" id="UP001165413">
    <property type="component" value="Unassembled WGS sequence"/>
</dbReference>
<feature type="domain" description="DTW" evidence="6">
    <location>
        <begin position="5"/>
        <end position="201"/>
    </location>
</feature>
<gene>
    <name evidence="7" type="ORF">NLF92_07060</name>
</gene>
<dbReference type="EC" id="2.5.1.25" evidence="1"/>
<keyword evidence="3" id="KW-0949">S-adenosyl-L-methionine</keyword>
<dbReference type="PANTHER" id="PTHR21392:SF0">
    <property type="entry name" value="TRNA-URIDINE AMINOCARBOXYPROPYLTRANSFERASE 2"/>
    <property type="match status" value="1"/>
</dbReference>
<dbReference type="Pfam" id="PF03942">
    <property type="entry name" value="DTW"/>
    <property type="match status" value="1"/>
</dbReference>
<keyword evidence="2" id="KW-0808">Transferase</keyword>
<reference evidence="7" key="1">
    <citation type="submission" date="2022-07" db="EMBL/GenBank/DDBJ databases">
        <title>Characterization of the Novel Bacterium Alteromonas immobilis LMIT006 and Alteromonas gregis LMIT007.</title>
        <authorList>
            <person name="Lin X."/>
        </authorList>
    </citation>
    <scope>NUCLEOTIDE SEQUENCE</scope>
    <source>
        <strain evidence="7">LMIT007</strain>
    </source>
</reference>
<keyword evidence="8" id="KW-1185">Reference proteome</keyword>
<dbReference type="SMART" id="SM01144">
    <property type="entry name" value="DTW"/>
    <property type="match status" value="1"/>
</dbReference>